<reference evidence="1" key="1">
    <citation type="submission" date="2018-11" db="EMBL/GenBank/DDBJ databases">
        <title>The sequence and de novo assembly of Larimichthys crocea genome using PacBio and Hi-C technologies.</title>
        <authorList>
            <person name="Xu P."/>
            <person name="Chen B."/>
            <person name="Zhou Z."/>
            <person name="Ke Q."/>
            <person name="Wu Y."/>
            <person name="Bai H."/>
            <person name="Pu F."/>
        </authorList>
    </citation>
    <scope>NUCLEOTIDE SEQUENCE</scope>
    <source>
        <tissue evidence="1">Muscle</tissue>
    </source>
</reference>
<keyword evidence="2" id="KW-1185">Reference proteome</keyword>
<sequence>MTRLDNLESPHGRDTCKRLHSTTETIQHIDHDDLCPAETTSIHDSRHLQHVENISHLICHTSANECIDKKIMHRCYRATASSSSSTLAVMMVSAGHNTALCFRHLSYKQHV</sequence>
<accession>A0ACD3QEB0</accession>
<gene>
    <name evidence="1" type="ORF">E3U43_004800</name>
</gene>
<proteinExistence type="predicted"/>
<dbReference type="Proteomes" id="UP000793456">
    <property type="component" value="Chromosome XX"/>
</dbReference>
<protein>
    <submittedName>
        <fullName evidence="1">Uncharacterized protein</fullName>
    </submittedName>
</protein>
<name>A0ACD3QEB0_LARCR</name>
<organism evidence="1 2">
    <name type="scientific">Larimichthys crocea</name>
    <name type="common">Large yellow croaker</name>
    <name type="synonym">Pseudosciaena crocea</name>
    <dbReference type="NCBI Taxonomy" id="215358"/>
    <lineage>
        <taxon>Eukaryota</taxon>
        <taxon>Metazoa</taxon>
        <taxon>Chordata</taxon>
        <taxon>Craniata</taxon>
        <taxon>Vertebrata</taxon>
        <taxon>Euteleostomi</taxon>
        <taxon>Actinopterygii</taxon>
        <taxon>Neopterygii</taxon>
        <taxon>Teleostei</taxon>
        <taxon>Neoteleostei</taxon>
        <taxon>Acanthomorphata</taxon>
        <taxon>Eupercaria</taxon>
        <taxon>Sciaenidae</taxon>
        <taxon>Larimichthys</taxon>
    </lineage>
</organism>
<evidence type="ECO:0000313" key="1">
    <source>
        <dbReference type="EMBL" id="TMS05550.1"/>
    </source>
</evidence>
<evidence type="ECO:0000313" key="2">
    <source>
        <dbReference type="Proteomes" id="UP000793456"/>
    </source>
</evidence>
<dbReference type="EMBL" id="CM011693">
    <property type="protein sequence ID" value="TMS05550.1"/>
    <property type="molecule type" value="Genomic_DNA"/>
</dbReference>
<comment type="caution">
    <text evidence="1">The sequence shown here is derived from an EMBL/GenBank/DDBJ whole genome shotgun (WGS) entry which is preliminary data.</text>
</comment>